<dbReference type="Proteomes" id="UP000614261">
    <property type="component" value="Unassembled WGS sequence"/>
</dbReference>
<reference evidence="2" key="1">
    <citation type="journal article" date="2019" name="Int. J. Syst. Evol. Microbiol.">
        <title>The Global Catalogue of Microorganisms (GCM) 10K type strain sequencing project: providing services to taxonomists for standard genome sequencing and annotation.</title>
        <authorList>
            <consortium name="The Broad Institute Genomics Platform"/>
            <consortium name="The Broad Institute Genome Sequencing Center for Infectious Disease"/>
            <person name="Wu L."/>
            <person name="Ma J."/>
        </authorList>
    </citation>
    <scope>NUCLEOTIDE SEQUENCE [LARGE SCALE GENOMIC DNA]</scope>
    <source>
        <strain evidence="2">CGMCC 1.12851</strain>
    </source>
</reference>
<proteinExistence type="predicted"/>
<dbReference type="EMBL" id="BMGD01000002">
    <property type="protein sequence ID" value="GGB61675.1"/>
    <property type="molecule type" value="Genomic_DNA"/>
</dbReference>
<name>A0ABQ1JA70_9SPHN</name>
<comment type="caution">
    <text evidence="1">The sequence shown here is derived from an EMBL/GenBank/DDBJ whole genome shotgun (WGS) entry which is preliminary data.</text>
</comment>
<organism evidence="1 2">
    <name type="scientific">Blastomonas aquatica</name>
    <dbReference type="NCBI Taxonomy" id="1510276"/>
    <lineage>
        <taxon>Bacteria</taxon>
        <taxon>Pseudomonadati</taxon>
        <taxon>Pseudomonadota</taxon>
        <taxon>Alphaproteobacteria</taxon>
        <taxon>Sphingomonadales</taxon>
        <taxon>Sphingomonadaceae</taxon>
        <taxon>Blastomonas</taxon>
    </lineage>
</organism>
<gene>
    <name evidence="1" type="ORF">GCM10010833_15840</name>
</gene>
<protein>
    <recommendedName>
        <fullName evidence="3">Lipoprotein</fullName>
    </recommendedName>
</protein>
<sequence>MGVWRRIGGTMLAAAIALALPGCVELFPEKYRFRLTVEVDTPQGQRSGSSVYEVWANNKTALLPDEAKRDWGVRGEAVAVDLPNGQTVFALLKTNAKHGDMAGMSMTALDPAYRNDIVESAARIASGDGVRPQAEVGQGDYPMLVTFRDLADPASVRAVSPAEFGSVFGPGYALRRITVRIADEEVTTGVERRLPWWSEYLQRHLDGTSATIEDMKDENLAAHLSVGDFSTAIEG</sequence>
<keyword evidence="2" id="KW-1185">Reference proteome</keyword>
<accession>A0ABQ1JA70</accession>
<evidence type="ECO:0000313" key="1">
    <source>
        <dbReference type="EMBL" id="GGB61675.1"/>
    </source>
</evidence>
<evidence type="ECO:0000313" key="2">
    <source>
        <dbReference type="Proteomes" id="UP000614261"/>
    </source>
</evidence>
<evidence type="ECO:0008006" key="3">
    <source>
        <dbReference type="Google" id="ProtNLM"/>
    </source>
</evidence>